<evidence type="ECO:0000256" key="6">
    <source>
        <dbReference type="ARBA" id="ARBA00023049"/>
    </source>
</evidence>
<keyword evidence="4" id="KW-0378">Hydrolase</keyword>
<proteinExistence type="predicted"/>
<evidence type="ECO:0000256" key="1">
    <source>
        <dbReference type="ARBA" id="ARBA00001947"/>
    </source>
</evidence>
<dbReference type="Pfam" id="PF19353">
    <property type="entry name" value="DUF5930"/>
    <property type="match status" value="1"/>
</dbReference>
<evidence type="ECO:0000256" key="9">
    <source>
        <dbReference type="SAM" id="Phobius"/>
    </source>
</evidence>
<feature type="domain" description="DUF5930" evidence="11">
    <location>
        <begin position="17"/>
        <end position="232"/>
    </location>
</feature>
<evidence type="ECO:0000256" key="7">
    <source>
        <dbReference type="SAM" id="Coils"/>
    </source>
</evidence>
<comment type="cofactor">
    <cofactor evidence="1">
        <name>Zn(2+)</name>
        <dbReference type="ChEBI" id="CHEBI:29105"/>
    </cofactor>
</comment>
<dbReference type="GO" id="GO:0006508">
    <property type="term" value="P:proteolysis"/>
    <property type="evidence" value="ECO:0007669"/>
    <property type="project" value="UniProtKB-KW"/>
</dbReference>
<keyword evidence="7" id="KW-0175">Coiled coil</keyword>
<evidence type="ECO:0000256" key="2">
    <source>
        <dbReference type="ARBA" id="ARBA00022670"/>
    </source>
</evidence>
<keyword evidence="9" id="KW-1133">Transmembrane helix</keyword>
<feature type="coiled-coil region" evidence="7">
    <location>
        <begin position="298"/>
        <end position="346"/>
    </location>
</feature>
<organism evidence="12 13">
    <name type="scientific">Denitrobaculum tricleocarpae</name>
    <dbReference type="NCBI Taxonomy" id="2591009"/>
    <lineage>
        <taxon>Bacteria</taxon>
        <taxon>Pseudomonadati</taxon>
        <taxon>Pseudomonadota</taxon>
        <taxon>Alphaproteobacteria</taxon>
        <taxon>Rhodospirillales</taxon>
        <taxon>Rhodospirillaceae</taxon>
        <taxon>Denitrobaculum</taxon>
    </lineage>
</organism>
<keyword evidence="2" id="KW-0645">Protease</keyword>
<dbReference type="PANTHER" id="PTHR21666">
    <property type="entry name" value="PEPTIDASE-RELATED"/>
    <property type="match status" value="1"/>
</dbReference>
<feature type="coiled-coil region" evidence="7">
    <location>
        <begin position="189"/>
        <end position="258"/>
    </location>
</feature>
<keyword evidence="3" id="KW-0479">Metal-binding</keyword>
<dbReference type="SUPFAM" id="SSF51261">
    <property type="entry name" value="Duplicated hybrid motif"/>
    <property type="match status" value="1"/>
</dbReference>
<evidence type="ECO:0000256" key="5">
    <source>
        <dbReference type="ARBA" id="ARBA00022833"/>
    </source>
</evidence>
<dbReference type="GO" id="GO:0046872">
    <property type="term" value="F:metal ion binding"/>
    <property type="evidence" value="ECO:0007669"/>
    <property type="project" value="UniProtKB-KW"/>
</dbReference>
<protein>
    <submittedName>
        <fullName evidence="12">Peptidoglycan DD-metalloendopeptidase family protein</fullName>
    </submittedName>
</protein>
<dbReference type="Gene3D" id="2.70.70.10">
    <property type="entry name" value="Glucose Permease (Domain IIA)"/>
    <property type="match status" value="1"/>
</dbReference>
<evidence type="ECO:0000313" key="12">
    <source>
        <dbReference type="EMBL" id="TQV80619.1"/>
    </source>
</evidence>
<evidence type="ECO:0000256" key="8">
    <source>
        <dbReference type="SAM" id="MobiDB-lite"/>
    </source>
</evidence>
<dbReference type="AlphaFoldDB" id="A0A545TTS7"/>
<dbReference type="InterPro" id="IPR050570">
    <property type="entry name" value="Cell_wall_metabolism_enzyme"/>
</dbReference>
<dbReference type="CDD" id="cd12797">
    <property type="entry name" value="M23_peptidase"/>
    <property type="match status" value="1"/>
</dbReference>
<gene>
    <name evidence="12" type="ORF">FKG95_10655</name>
</gene>
<evidence type="ECO:0000259" key="11">
    <source>
        <dbReference type="Pfam" id="PF19353"/>
    </source>
</evidence>
<dbReference type="InterPro" id="IPR011055">
    <property type="entry name" value="Dup_hybrid_motif"/>
</dbReference>
<dbReference type="OrthoDB" id="9805070at2"/>
<evidence type="ECO:0000256" key="3">
    <source>
        <dbReference type="ARBA" id="ARBA00022723"/>
    </source>
</evidence>
<keyword evidence="9" id="KW-0812">Transmembrane</keyword>
<evidence type="ECO:0000256" key="4">
    <source>
        <dbReference type="ARBA" id="ARBA00022801"/>
    </source>
</evidence>
<dbReference type="InterPro" id="IPR045974">
    <property type="entry name" value="DUF5930"/>
</dbReference>
<dbReference type="InterPro" id="IPR016047">
    <property type="entry name" value="M23ase_b-sheet_dom"/>
</dbReference>
<keyword evidence="6" id="KW-0482">Metalloprotease</keyword>
<keyword evidence="13" id="KW-1185">Reference proteome</keyword>
<feature type="compositionally biased region" description="Basic and acidic residues" evidence="8">
    <location>
        <begin position="397"/>
        <end position="408"/>
    </location>
</feature>
<evidence type="ECO:0000259" key="10">
    <source>
        <dbReference type="Pfam" id="PF01551"/>
    </source>
</evidence>
<dbReference type="PANTHER" id="PTHR21666:SF288">
    <property type="entry name" value="CELL DIVISION PROTEIN YTFB"/>
    <property type="match status" value="1"/>
</dbReference>
<name>A0A545TTS7_9PROT</name>
<reference evidence="12 13" key="1">
    <citation type="submission" date="2019-06" db="EMBL/GenBank/DDBJ databases">
        <title>Whole genome sequence for Rhodospirillaceae sp. R148.</title>
        <authorList>
            <person name="Wang G."/>
        </authorList>
    </citation>
    <scope>NUCLEOTIDE SEQUENCE [LARGE SCALE GENOMIC DNA]</scope>
    <source>
        <strain evidence="12 13">R148</strain>
    </source>
</reference>
<keyword evidence="9" id="KW-0472">Membrane</keyword>
<dbReference type="Proteomes" id="UP000315252">
    <property type="component" value="Unassembled WGS sequence"/>
</dbReference>
<keyword evidence="5" id="KW-0862">Zinc</keyword>
<dbReference type="Gene3D" id="1.10.287.1490">
    <property type="match status" value="1"/>
</dbReference>
<sequence length="568" mass="62730">MTEQTQGEKAGVPAKVLKGRVSAFLDRVFVPREIHLRSNDEIKFIRLSSRTQKLAAAGALAVATWIGVSTSGVVFMGGLLNANSNKANLALAEKDSEIERQKLAYFELLAEVSEYHNQFAEITEGLEKNQDLLLSRLGSGNVAPNELAAIQEELKSSTTERARVVIAREGLTEKLQKFESDLLKIAGRNSALKNQVAEIQDTLKNTEAGRREVVQARERLGRKLQDVQTTLASTLDEKQGLESDLAELSQNLEDSRLAFDSAVAESNATRANHLAAQALVEARIAALNLRLSANAQRRESLNAELASTREVLAEMEDKAQRFAEENGELKNHIVELRQEMGQVKDAQSIVVRRLTERTKLGIEAMERTVAMTGLNLDDLLAGAGENLNGQGGPFVPAERENESESDRDYDSAMSLLDVRLNRWAALQEVVSILPLAPPLDQYRITSTFGKRRDPINGRTAVHNGLDFAARPGVSVYSTAPGKVVYAGWRGRFGRFIEIDHGNGIRTRYAHLRKIMVRKGDRVANRDKIGLLGSSGRSTGPHVHYEVLFNRRAVDPRKFLQAGKHVFKS</sequence>
<accession>A0A545TTS7</accession>
<evidence type="ECO:0000313" key="13">
    <source>
        <dbReference type="Proteomes" id="UP000315252"/>
    </source>
</evidence>
<feature type="transmembrane region" description="Helical" evidence="9">
    <location>
        <begin position="54"/>
        <end position="80"/>
    </location>
</feature>
<feature type="domain" description="M23ase beta-sheet core" evidence="10">
    <location>
        <begin position="461"/>
        <end position="555"/>
    </location>
</feature>
<feature type="region of interest" description="Disordered" evidence="8">
    <location>
        <begin position="387"/>
        <end position="408"/>
    </location>
</feature>
<dbReference type="EMBL" id="VHSH01000003">
    <property type="protein sequence ID" value="TQV80619.1"/>
    <property type="molecule type" value="Genomic_DNA"/>
</dbReference>
<dbReference type="Pfam" id="PF01551">
    <property type="entry name" value="Peptidase_M23"/>
    <property type="match status" value="1"/>
</dbReference>
<dbReference type="GO" id="GO:0004222">
    <property type="term" value="F:metalloendopeptidase activity"/>
    <property type="evidence" value="ECO:0007669"/>
    <property type="project" value="TreeGrafter"/>
</dbReference>
<comment type="caution">
    <text evidence="12">The sequence shown here is derived from an EMBL/GenBank/DDBJ whole genome shotgun (WGS) entry which is preliminary data.</text>
</comment>
<dbReference type="FunFam" id="2.70.70.10:FF:000006">
    <property type="entry name" value="M23 family peptidase"/>
    <property type="match status" value="1"/>
</dbReference>